<evidence type="ECO:0000259" key="1">
    <source>
        <dbReference type="PROSITE" id="PS51192"/>
    </source>
</evidence>
<dbReference type="InterPro" id="IPR027417">
    <property type="entry name" value="P-loop_NTPase"/>
</dbReference>
<dbReference type="PANTHER" id="PTHR47396:SF2">
    <property type="entry name" value="HELICASE ATP-BINDING DOMAIN-CONTAINING PROTEIN"/>
    <property type="match status" value="1"/>
</dbReference>
<keyword evidence="2" id="KW-0378">Hydrolase</keyword>
<dbReference type="GO" id="GO:0005829">
    <property type="term" value="C:cytosol"/>
    <property type="evidence" value="ECO:0007669"/>
    <property type="project" value="TreeGrafter"/>
</dbReference>
<dbReference type="InterPro" id="IPR050742">
    <property type="entry name" value="Helicase_Restrict-Modif_Enz"/>
</dbReference>
<dbReference type="InterPro" id="IPR003593">
    <property type="entry name" value="AAA+_ATPase"/>
</dbReference>
<proteinExistence type="predicted"/>
<keyword evidence="3" id="KW-1185">Reference proteome</keyword>
<dbReference type="PROSITE" id="PS51192">
    <property type="entry name" value="HELICASE_ATP_BIND_1"/>
    <property type="match status" value="1"/>
</dbReference>
<dbReference type="SMART" id="SM00487">
    <property type="entry name" value="DEXDc"/>
    <property type="match status" value="1"/>
</dbReference>
<dbReference type="PANTHER" id="PTHR47396">
    <property type="entry name" value="TYPE I RESTRICTION ENZYME ECOKI R PROTEIN"/>
    <property type="match status" value="1"/>
</dbReference>
<dbReference type="GO" id="GO:0016787">
    <property type="term" value="F:hydrolase activity"/>
    <property type="evidence" value="ECO:0007669"/>
    <property type="project" value="UniProtKB-KW"/>
</dbReference>
<dbReference type="GO" id="GO:0003677">
    <property type="term" value="F:DNA binding"/>
    <property type="evidence" value="ECO:0007669"/>
    <property type="project" value="InterPro"/>
</dbReference>
<gene>
    <name evidence="2" type="ORF">PROPAUS_1632</name>
</gene>
<dbReference type="AlphaFoldDB" id="A0A383S821"/>
<dbReference type="EC" id="3.-.-.-" evidence="2"/>
<dbReference type="GO" id="GO:0005524">
    <property type="term" value="F:ATP binding"/>
    <property type="evidence" value="ECO:0007669"/>
    <property type="project" value="InterPro"/>
</dbReference>
<organism evidence="2 3">
    <name type="scientific">Propionibacterium australiense</name>
    <dbReference type="NCBI Taxonomy" id="119981"/>
    <lineage>
        <taxon>Bacteria</taxon>
        <taxon>Bacillati</taxon>
        <taxon>Actinomycetota</taxon>
        <taxon>Actinomycetes</taxon>
        <taxon>Propionibacteriales</taxon>
        <taxon>Propionibacteriaceae</taxon>
        <taxon>Propionibacterium</taxon>
    </lineage>
</organism>
<accession>A0A383S821</accession>
<dbReference type="InterPro" id="IPR014001">
    <property type="entry name" value="Helicase_ATP-bd"/>
</dbReference>
<dbReference type="Gene3D" id="3.40.50.300">
    <property type="entry name" value="P-loop containing nucleotide triphosphate hydrolases"/>
    <property type="match status" value="2"/>
</dbReference>
<dbReference type="Proteomes" id="UP000263928">
    <property type="component" value="Unassembled WGS sequence"/>
</dbReference>
<evidence type="ECO:0000313" key="3">
    <source>
        <dbReference type="Proteomes" id="UP000263928"/>
    </source>
</evidence>
<dbReference type="Pfam" id="PF04851">
    <property type="entry name" value="ResIII"/>
    <property type="match status" value="1"/>
</dbReference>
<dbReference type="SUPFAM" id="SSF52540">
    <property type="entry name" value="P-loop containing nucleoside triphosphate hydrolases"/>
    <property type="match status" value="2"/>
</dbReference>
<dbReference type="EMBL" id="UNQJ01000011">
    <property type="protein sequence ID" value="SYZ33712.1"/>
    <property type="molecule type" value="Genomic_DNA"/>
</dbReference>
<dbReference type="SMART" id="SM00382">
    <property type="entry name" value="AAA"/>
    <property type="match status" value="1"/>
</dbReference>
<reference evidence="3" key="1">
    <citation type="submission" date="2018-08" db="EMBL/GenBank/DDBJ databases">
        <authorList>
            <person name="Hornung B."/>
        </authorList>
    </citation>
    <scope>NUCLEOTIDE SEQUENCE [LARGE SCALE GENOMIC DNA]</scope>
</reference>
<evidence type="ECO:0000313" key="2">
    <source>
        <dbReference type="EMBL" id="SYZ33712.1"/>
    </source>
</evidence>
<sequence>MLLRRVGPVPAAECVRCPNLALTRRNRRIEVSGAVSTSAFEHLSPAFPGRAPWGTSGRLRAWQRDALARYNESSPRDFLAVATPGAGKTTFALRVAAELLGARIVQRVIVVCPTEHLKAQWAQAAAKVGIQLDPGLGGASRKGRSRQYDGVAVTYAGVAARVFHYRARTENFKTLVILDEIHHAGDSLSWGDAIAEAFEPATRRLALTGTPFRSDDSPIPFVRYDRFDDGSLHSHADYTYGYAEALRDQVVRPVIFMAYGGQMRWRTRMGDEVEADLASPATKDVTASAWRTALDPKGEWMGSVLRAADTRLSQVRAHMPDAGGLVIASDQELARSYQKILHRITGELPALVVSDDANAGRRIAEFSASDERWMVAVRMVSEGVDVPRLAVGVYATNTSTPLFFAQAVGRFVRTRRKGELATVFLPTVPILLAHAALLERERDHVIGKPRNDEGDLWSPEEALLAAANRAERASDDLLGSFEALEAHANFDHVLFDSQAYGLPADATSQDEADYLGLPGLLEPDQVSTLLRERQRRQMRRHEKADRKAKVPPQQSLHKALEASRKELNSLVSQYARTIGVPHSHVHAALRRHCGGPRLAQCTTEQVAERTSTLREWFLHPELRPR</sequence>
<name>A0A383S821_9ACTN</name>
<feature type="domain" description="Helicase ATP-binding" evidence="1">
    <location>
        <begin position="69"/>
        <end position="229"/>
    </location>
</feature>
<dbReference type="InterPro" id="IPR006935">
    <property type="entry name" value="Helicase/UvrB_N"/>
</dbReference>
<protein>
    <submittedName>
        <fullName evidence="2">Type III restriction enzyme, res subunit</fullName>
        <ecNumber evidence="2">3.-.-.-</ecNumber>
    </submittedName>
</protein>